<feature type="compositionally biased region" description="Polar residues" evidence="1">
    <location>
        <begin position="29"/>
        <end position="46"/>
    </location>
</feature>
<sequence>MSKMMMRSDRKPPLAAARSPIRLRPRRALQTTASTILSTPATSAKTQLPKRNVDAQQTELRPEYCTISSELFALANKLRGEIGNGDPVSFGLGNASAPNRSPLFERGRFYDEYSARRNERLKRRKGETGDEKKTVYGLGVRVESAKKRESKKFESVRKTLPATPVTERRENTRYSLRSSCSKENKKPPLGLGVNFEKSVGAGDRKVGPRRVRKNWD</sequence>
<dbReference type="PANTHER" id="PTHR37259:SF2">
    <property type="entry name" value="OS07G0474300 PROTEIN"/>
    <property type="match status" value="1"/>
</dbReference>
<evidence type="ECO:0000313" key="3">
    <source>
        <dbReference type="Proteomes" id="UP001187471"/>
    </source>
</evidence>
<comment type="caution">
    <text evidence="2">The sequence shown here is derived from an EMBL/GenBank/DDBJ whole genome shotgun (WGS) entry which is preliminary data.</text>
</comment>
<feature type="compositionally biased region" description="Basic and acidic residues" evidence="1">
    <location>
        <begin position="1"/>
        <end position="12"/>
    </location>
</feature>
<organism evidence="2 3">
    <name type="scientific">Escallonia rubra</name>
    <dbReference type="NCBI Taxonomy" id="112253"/>
    <lineage>
        <taxon>Eukaryota</taxon>
        <taxon>Viridiplantae</taxon>
        <taxon>Streptophyta</taxon>
        <taxon>Embryophyta</taxon>
        <taxon>Tracheophyta</taxon>
        <taxon>Spermatophyta</taxon>
        <taxon>Magnoliopsida</taxon>
        <taxon>eudicotyledons</taxon>
        <taxon>Gunneridae</taxon>
        <taxon>Pentapetalae</taxon>
        <taxon>asterids</taxon>
        <taxon>campanulids</taxon>
        <taxon>Escalloniales</taxon>
        <taxon>Escalloniaceae</taxon>
        <taxon>Escallonia</taxon>
    </lineage>
</organism>
<dbReference type="Proteomes" id="UP001187471">
    <property type="component" value="Unassembled WGS sequence"/>
</dbReference>
<proteinExistence type="predicted"/>
<accession>A0AA88RS46</accession>
<feature type="region of interest" description="Disordered" evidence="1">
    <location>
        <begin position="162"/>
        <end position="216"/>
    </location>
</feature>
<gene>
    <name evidence="2" type="ORF">RJ640_020729</name>
</gene>
<protein>
    <submittedName>
        <fullName evidence="2">Uncharacterized protein</fullName>
    </submittedName>
</protein>
<feature type="region of interest" description="Disordered" evidence="1">
    <location>
        <begin position="1"/>
        <end position="51"/>
    </location>
</feature>
<feature type="compositionally biased region" description="Basic residues" evidence="1">
    <location>
        <begin position="207"/>
        <end position="216"/>
    </location>
</feature>
<dbReference type="PANTHER" id="PTHR37259">
    <property type="entry name" value="OS07G0474300 PROTEIN"/>
    <property type="match status" value="1"/>
</dbReference>
<dbReference type="AlphaFoldDB" id="A0AA88RS46"/>
<name>A0AA88RS46_9ASTE</name>
<keyword evidence="3" id="KW-1185">Reference proteome</keyword>
<dbReference type="EMBL" id="JAVXUO010000138">
    <property type="protein sequence ID" value="KAK2995089.1"/>
    <property type="molecule type" value="Genomic_DNA"/>
</dbReference>
<evidence type="ECO:0000313" key="2">
    <source>
        <dbReference type="EMBL" id="KAK2995089.1"/>
    </source>
</evidence>
<reference evidence="2" key="1">
    <citation type="submission" date="2022-12" db="EMBL/GenBank/DDBJ databases">
        <title>Draft genome assemblies for two species of Escallonia (Escalloniales).</title>
        <authorList>
            <person name="Chanderbali A."/>
            <person name="Dervinis C."/>
            <person name="Anghel I."/>
            <person name="Soltis D."/>
            <person name="Soltis P."/>
            <person name="Zapata F."/>
        </authorList>
    </citation>
    <scope>NUCLEOTIDE SEQUENCE</scope>
    <source>
        <strain evidence="2">UCBG92.1500</strain>
        <tissue evidence="2">Leaf</tissue>
    </source>
</reference>
<evidence type="ECO:0000256" key="1">
    <source>
        <dbReference type="SAM" id="MobiDB-lite"/>
    </source>
</evidence>